<feature type="transmembrane region" description="Helical" evidence="6">
    <location>
        <begin position="90"/>
        <end position="110"/>
    </location>
</feature>
<keyword evidence="5 6" id="KW-0472">Membrane</keyword>
<dbReference type="PANTHER" id="PTHR30250:SF26">
    <property type="entry name" value="PSMA PROTEIN"/>
    <property type="match status" value="1"/>
</dbReference>
<feature type="transmembrane region" description="Helical" evidence="6">
    <location>
        <begin position="122"/>
        <end position="140"/>
    </location>
</feature>
<evidence type="ECO:0000256" key="3">
    <source>
        <dbReference type="ARBA" id="ARBA00022692"/>
    </source>
</evidence>
<keyword evidence="2" id="KW-1003">Cell membrane</keyword>
<feature type="transmembrane region" description="Helical" evidence="6">
    <location>
        <begin position="381"/>
        <end position="402"/>
    </location>
</feature>
<organism evidence="7">
    <name type="scientific">uncultured organism</name>
    <dbReference type="NCBI Taxonomy" id="155900"/>
    <lineage>
        <taxon>unclassified sequences</taxon>
        <taxon>environmental samples</taxon>
    </lineage>
</organism>
<feature type="transmembrane region" description="Helical" evidence="6">
    <location>
        <begin position="152"/>
        <end position="174"/>
    </location>
</feature>
<evidence type="ECO:0008006" key="8">
    <source>
        <dbReference type="Google" id="ProtNLM"/>
    </source>
</evidence>
<evidence type="ECO:0000313" key="7">
    <source>
        <dbReference type="EMBL" id="QOL00455.1"/>
    </source>
</evidence>
<dbReference type="PANTHER" id="PTHR30250">
    <property type="entry name" value="PST FAMILY PREDICTED COLANIC ACID TRANSPORTER"/>
    <property type="match status" value="1"/>
</dbReference>
<dbReference type="GO" id="GO:0005886">
    <property type="term" value="C:plasma membrane"/>
    <property type="evidence" value="ECO:0007669"/>
    <property type="project" value="UniProtKB-SubCell"/>
</dbReference>
<feature type="transmembrane region" description="Helical" evidence="6">
    <location>
        <begin position="223"/>
        <end position="244"/>
    </location>
</feature>
<name>A0A7L9QCM7_9ZZZZ</name>
<reference evidence="7" key="1">
    <citation type="submission" date="2020-09" db="EMBL/GenBank/DDBJ databases">
        <title>A new high-throughput screening method to detect antimicrobial volatiles from metagenomic clone libraries.</title>
        <authorList>
            <person name="Stocker F."/>
            <person name="Obermeier M."/>
            <person name="Resch K."/>
            <person name="Berg G."/>
            <person name="Mueller Bogota C.A."/>
        </authorList>
    </citation>
    <scope>NUCLEOTIDE SEQUENCE</scope>
</reference>
<feature type="transmembrane region" description="Helical" evidence="6">
    <location>
        <begin position="357"/>
        <end position="375"/>
    </location>
</feature>
<feature type="transmembrane region" description="Helical" evidence="6">
    <location>
        <begin position="180"/>
        <end position="203"/>
    </location>
</feature>
<dbReference type="AlphaFoldDB" id="A0A7L9QCM7"/>
<evidence type="ECO:0000256" key="1">
    <source>
        <dbReference type="ARBA" id="ARBA00004651"/>
    </source>
</evidence>
<feature type="transmembrane region" description="Helical" evidence="6">
    <location>
        <begin position="256"/>
        <end position="278"/>
    </location>
</feature>
<accession>A0A7L9QCM7</accession>
<evidence type="ECO:0000256" key="6">
    <source>
        <dbReference type="SAM" id="Phobius"/>
    </source>
</evidence>
<dbReference type="InterPro" id="IPR050833">
    <property type="entry name" value="Poly_Biosynth_Transport"/>
</dbReference>
<feature type="transmembrane region" description="Helical" evidence="6">
    <location>
        <begin position="290"/>
        <end position="315"/>
    </location>
</feature>
<sequence>MKRLFASALVRDGAVAGAANLLANGGSFVYYSAAAHALGPATGGLFLALIAAALLISVFANIAGVALTPDVARLHAANDRGGVRVLAGRAALGWLASGIALIVVALALTGPGESLFHLDDPVLLIETGAVVAANALLFLTRAFVQAIARFDVYAWSNVVETILKAIAAGAIVAFPSLRLTIGSLAAVLALSALFTAWPVFAYVRRARPVVPAFAQRSGVRSLIAAFSALAVMTFADGIIARHMLAPFDAGLYNAAALAGRALMSALGFLPLVILSKLAHDREESERGDRFFYAAVGACCLGAIAIFALFPTFILIAVGGRAYVAGAPLVALYGIAASALSMTNVVVSYRISRGARTIGRVLIVIAAAELAAMLVYHPSAAALVDVLIAGHTLALVGSCLTGARPQRSRRAIDAQTGARSAGSSTT</sequence>
<evidence type="ECO:0000256" key="4">
    <source>
        <dbReference type="ARBA" id="ARBA00022989"/>
    </source>
</evidence>
<dbReference type="EMBL" id="MW000469">
    <property type="protein sequence ID" value="QOL00455.1"/>
    <property type="molecule type" value="Genomic_DNA"/>
</dbReference>
<proteinExistence type="predicted"/>
<keyword evidence="3 6" id="KW-0812">Transmembrane</keyword>
<comment type="subcellular location">
    <subcellularLocation>
        <location evidence="1">Cell membrane</location>
        <topology evidence="1">Multi-pass membrane protein</topology>
    </subcellularLocation>
</comment>
<keyword evidence="4 6" id="KW-1133">Transmembrane helix</keyword>
<feature type="transmembrane region" description="Helical" evidence="6">
    <location>
        <begin position="42"/>
        <end position="69"/>
    </location>
</feature>
<evidence type="ECO:0000256" key="5">
    <source>
        <dbReference type="ARBA" id="ARBA00023136"/>
    </source>
</evidence>
<protein>
    <recommendedName>
        <fullName evidence="8">Polysaccharide biosynthesis protein</fullName>
    </recommendedName>
</protein>
<evidence type="ECO:0000256" key="2">
    <source>
        <dbReference type="ARBA" id="ARBA00022475"/>
    </source>
</evidence>
<feature type="transmembrane region" description="Helical" evidence="6">
    <location>
        <begin position="321"/>
        <end position="345"/>
    </location>
</feature>